<evidence type="ECO:0000313" key="1">
    <source>
        <dbReference type="EMBL" id="SHI23913.1"/>
    </source>
</evidence>
<gene>
    <name evidence="1" type="ORF">SAMN02745823_03784</name>
</gene>
<dbReference type="AlphaFoldDB" id="A0A1M5ZIZ9"/>
<sequence>MGMAAFKNGDRVAFANGRLHETSPGYYPPPGTVGVYQGGGWVQWPEGTTIGDGRWHAPAAALKEGGRRKIIITRGSRDAPRAEFTPHLVMHGETVGIIGTPTRFRDILGRPLAVGDVVEIFNRTSVSYGDNVLCDDGRQYVMGIKSSCDDRIGSAGYWRLLKKRGYDDVKNGERIDGVVYVTRTGRVY</sequence>
<proteinExistence type="predicted"/>
<dbReference type="RefSeq" id="WP_073083105.1">
    <property type="nucleotide sequence ID" value="NZ_FQXV01000022.1"/>
</dbReference>
<keyword evidence="2" id="KW-1185">Reference proteome</keyword>
<dbReference type="Proteomes" id="UP000183995">
    <property type="component" value="Unassembled WGS sequence"/>
</dbReference>
<evidence type="ECO:0000313" key="2">
    <source>
        <dbReference type="Proteomes" id="UP000183995"/>
    </source>
</evidence>
<organism evidence="1 2">
    <name type="scientific">Sporobacter termitidis DSM 10068</name>
    <dbReference type="NCBI Taxonomy" id="1123282"/>
    <lineage>
        <taxon>Bacteria</taxon>
        <taxon>Bacillati</taxon>
        <taxon>Bacillota</taxon>
        <taxon>Clostridia</taxon>
        <taxon>Eubacteriales</taxon>
        <taxon>Oscillospiraceae</taxon>
        <taxon>Sporobacter</taxon>
    </lineage>
</organism>
<dbReference type="EMBL" id="FQXV01000022">
    <property type="protein sequence ID" value="SHI23913.1"/>
    <property type="molecule type" value="Genomic_DNA"/>
</dbReference>
<accession>A0A1M5ZIZ9</accession>
<reference evidence="1 2" key="1">
    <citation type="submission" date="2016-11" db="EMBL/GenBank/DDBJ databases">
        <authorList>
            <person name="Jaros S."/>
            <person name="Januszkiewicz K."/>
            <person name="Wedrychowicz H."/>
        </authorList>
    </citation>
    <scope>NUCLEOTIDE SEQUENCE [LARGE SCALE GENOMIC DNA]</scope>
    <source>
        <strain evidence="1 2">DSM 10068</strain>
    </source>
</reference>
<dbReference type="STRING" id="1123282.SAMN02745823_03784"/>
<protein>
    <submittedName>
        <fullName evidence="1">Uncharacterized protein</fullName>
    </submittedName>
</protein>
<name>A0A1M5ZIZ9_9FIRM</name>